<dbReference type="EMBL" id="JAWNFV010000004">
    <property type="protein sequence ID" value="MDY5140264.1"/>
    <property type="molecule type" value="Genomic_DNA"/>
</dbReference>
<organism evidence="7 10">
    <name type="scientific">Actinotignum timonense</name>
    <dbReference type="NCBI Taxonomy" id="1870995"/>
    <lineage>
        <taxon>Bacteria</taxon>
        <taxon>Bacillati</taxon>
        <taxon>Actinomycetota</taxon>
        <taxon>Actinomycetes</taxon>
        <taxon>Actinomycetales</taxon>
        <taxon>Actinomycetaceae</taxon>
        <taxon>Actinotignum</taxon>
    </lineage>
</organism>
<dbReference type="Pfam" id="PF08386">
    <property type="entry name" value="Abhydrolase_4"/>
    <property type="match status" value="1"/>
</dbReference>
<gene>
    <name evidence="7" type="ORF">R6G74_02880</name>
    <name evidence="8" type="ORF">R6P33_05305</name>
</gene>
<evidence type="ECO:0000259" key="5">
    <source>
        <dbReference type="Pfam" id="PF00561"/>
    </source>
</evidence>
<dbReference type="PANTHER" id="PTHR43248">
    <property type="entry name" value="2-SUCCINYL-6-HYDROXY-2,4-CYCLOHEXADIENE-1-CARBOXYLATE SYNTHASE"/>
    <property type="match status" value="1"/>
</dbReference>
<feature type="domain" description="AB hydrolase-1" evidence="5">
    <location>
        <begin position="95"/>
        <end position="275"/>
    </location>
</feature>
<keyword evidence="9" id="KW-1185">Reference proteome</keyword>
<dbReference type="EMBL" id="JAWNFY010000012">
    <property type="protein sequence ID" value="MDY5146441.1"/>
    <property type="molecule type" value="Genomic_DNA"/>
</dbReference>
<dbReference type="Proteomes" id="UP001288320">
    <property type="component" value="Unassembled WGS sequence"/>
</dbReference>
<dbReference type="InterPro" id="IPR051601">
    <property type="entry name" value="Serine_prot/Carboxylest_S33"/>
</dbReference>
<dbReference type="GeneID" id="92812955"/>
<dbReference type="PROSITE" id="PS51257">
    <property type="entry name" value="PROKAR_LIPOPROTEIN"/>
    <property type="match status" value="1"/>
</dbReference>
<dbReference type="PANTHER" id="PTHR43248:SF29">
    <property type="entry name" value="TRIPEPTIDYL AMINOPEPTIDASE"/>
    <property type="match status" value="1"/>
</dbReference>
<dbReference type="InterPro" id="IPR000073">
    <property type="entry name" value="AB_hydrolase_1"/>
</dbReference>
<reference evidence="7 9" key="1">
    <citation type="submission" date="2023-10" db="EMBL/GenBank/DDBJ databases">
        <title>Whole Genome based description of the genera Actinobaculum and Actinotignum reveals a complex phylogenetic relationship within the species included in the genus Actinotignum.</title>
        <authorList>
            <person name="Jensen C.S."/>
            <person name="Dargis R."/>
            <person name="Kemp M."/>
            <person name="Christensen J.J."/>
        </authorList>
    </citation>
    <scope>NUCLEOTIDE SEQUENCE</scope>
    <source>
        <strain evidence="8 9">SLA_B089</strain>
        <strain evidence="7">SLA_B245</strain>
    </source>
</reference>
<evidence type="ECO:0000313" key="10">
    <source>
        <dbReference type="Proteomes" id="UP001288320"/>
    </source>
</evidence>
<evidence type="ECO:0000256" key="3">
    <source>
        <dbReference type="ARBA" id="ARBA00022801"/>
    </source>
</evidence>
<evidence type="ECO:0000259" key="6">
    <source>
        <dbReference type="Pfam" id="PF08386"/>
    </source>
</evidence>
<evidence type="ECO:0000256" key="4">
    <source>
        <dbReference type="SAM" id="SignalP"/>
    </source>
</evidence>
<dbReference type="GO" id="GO:0016787">
    <property type="term" value="F:hydrolase activity"/>
    <property type="evidence" value="ECO:0007669"/>
    <property type="project" value="UniProtKB-KW"/>
</dbReference>
<feature type="chain" id="PRO_5043465847" evidence="4">
    <location>
        <begin position="22"/>
        <end position="505"/>
    </location>
</feature>
<proteinExistence type="inferred from homology"/>
<keyword evidence="2 4" id="KW-0732">Signal</keyword>
<dbReference type="SUPFAM" id="SSF53474">
    <property type="entry name" value="alpha/beta-Hydrolases"/>
    <property type="match status" value="1"/>
</dbReference>
<dbReference type="Gene3D" id="3.40.50.1820">
    <property type="entry name" value="alpha/beta hydrolase"/>
    <property type="match status" value="1"/>
</dbReference>
<dbReference type="AlphaFoldDB" id="A0AAW9HEM4"/>
<comment type="similarity">
    <text evidence="1">Belongs to the peptidase S33 family.</text>
</comment>
<keyword evidence="3 7" id="KW-0378">Hydrolase</keyword>
<dbReference type="Pfam" id="PF00561">
    <property type="entry name" value="Abhydrolase_1"/>
    <property type="match status" value="1"/>
</dbReference>
<accession>A0AAW9HEM4</accession>
<evidence type="ECO:0000313" key="7">
    <source>
        <dbReference type="EMBL" id="MDY5140264.1"/>
    </source>
</evidence>
<name>A0AAW9HEM4_9ACTO</name>
<evidence type="ECO:0000313" key="9">
    <source>
        <dbReference type="Proteomes" id="UP001284901"/>
    </source>
</evidence>
<evidence type="ECO:0000256" key="1">
    <source>
        <dbReference type="ARBA" id="ARBA00010088"/>
    </source>
</evidence>
<evidence type="ECO:0000313" key="8">
    <source>
        <dbReference type="EMBL" id="MDY5146441.1"/>
    </source>
</evidence>
<dbReference type="RefSeq" id="WP_143231838.1">
    <property type="nucleotide sequence ID" value="NZ_CAUPFC010000005.1"/>
</dbReference>
<feature type="domain" description="Peptidase S33 tripeptidyl aminopeptidase-like C-terminal" evidence="6">
    <location>
        <begin position="407"/>
        <end position="499"/>
    </location>
</feature>
<dbReference type="InterPro" id="IPR013595">
    <property type="entry name" value="Pept_S33_TAP-like_C"/>
</dbReference>
<dbReference type="Proteomes" id="UP001284901">
    <property type="component" value="Unassembled WGS sequence"/>
</dbReference>
<dbReference type="InterPro" id="IPR029058">
    <property type="entry name" value="AB_hydrolase_fold"/>
</dbReference>
<comment type="caution">
    <text evidence="7">The sequence shown here is derived from an EMBL/GenBank/DDBJ whole genome shotgun (WGS) entry which is preliminary data.</text>
</comment>
<protein>
    <submittedName>
        <fullName evidence="7">Alpha/beta hydrolase</fullName>
    </submittedName>
</protein>
<sequence>MKRTLAALGAVLFLVSGCANNALVRGGTGNTSTGGLPEYPAQLARFYEQRVEWTSCGKDQCARVQVPMNYEDPEGATIELSMRKQEASGSAVGSIFINPGGPGGSGLELLPTASISLGKDVVEKYNVIGFDPRGVGESTPITCFTDAELQQLVDTTYPDSDPEAGAKEAADARRVAERCKEKNGEYLKYVDTRSAAQDLDVLRHLVGDRSLNYLGYSYGTFLGAQYADLFPAHVGRMVLDGAVDTTLGTARLATDQTRGFEESARRFVEWCQQEQGSRCPLKGNVDEGIAHMRGIIDAATATPIATGNPNMPLTGAQALSAFTIPFYSKMLWPVLMEGISEVDKQNKGTVLQLIALTGQSRDPSDGHFLDNSTEANWAINCADYRPATDAELEEASRATKGGPLLGDAYAGSDLCQVWPTQAKENPGPFRAAGAAPIIVIGTKYDPATPQAWAKSLAEDLESGVLVTWEGDGHTAFGTAGRCIDDPIRQFYLTGAVPENLNCPAR</sequence>
<feature type="signal peptide" evidence="4">
    <location>
        <begin position="1"/>
        <end position="21"/>
    </location>
</feature>
<evidence type="ECO:0000256" key="2">
    <source>
        <dbReference type="ARBA" id="ARBA00022729"/>
    </source>
</evidence>